<feature type="compositionally biased region" description="Basic and acidic residues" evidence="1">
    <location>
        <begin position="163"/>
        <end position="176"/>
    </location>
</feature>
<evidence type="ECO:0000256" key="1">
    <source>
        <dbReference type="SAM" id="MobiDB-lite"/>
    </source>
</evidence>
<feature type="region of interest" description="Disordered" evidence="1">
    <location>
        <begin position="75"/>
        <end position="97"/>
    </location>
</feature>
<protein>
    <submittedName>
        <fullName evidence="2">(northern house mosquito) hypothetical protein</fullName>
    </submittedName>
</protein>
<feature type="region of interest" description="Disordered" evidence="1">
    <location>
        <begin position="38"/>
        <end position="57"/>
    </location>
</feature>
<dbReference type="EMBL" id="HBUE01036285">
    <property type="protein sequence ID" value="CAG6458871.1"/>
    <property type="molecule type" value="Transcribed_RNA"/>
</dbReference>
<feature type="region of interest" description="Disordered" evidence="1">
    <location>
        <begin position="131"/>
        <end position="185"/>
    </location>
</feature>
<evidence type="ECO:0000313" key="2">
    <source>
        <dbReference type="EMBL" id="CAG6458871.1"/>
    </source>
</evidence>
<name>A0A8D8ARM9_CULPI</name>
<reference evidence="2" key="1">
    <citation type="submission" date="2021-05" db="EMBL/GenBank/DDBJ databases">
        <authorList>
            <person name="Alioto T."/>
            <person name="Alioto T."/>
            <person name="Gomez Garrido J."/>
        </authorList>
    </citation>
    <scope>NUCLEOTIDE SEQUENCE</scope>
</reference>
<sequence length="185" mass="19684">MGCNAVEPSRIAVLREGSVPIGDSGRAEEITGSVPVASGNRIHQSEHSSLRGCLPRSLDPPEVYTNSSALRPAEATVSASLSSSQRLPSGHGDGHLCDQRTNHQNHLGSHRHHGIINTSKLQQPQVCQQHCPAHARQANDHDSDLSSAEGIPAANGRQAVQHHRLEAKRSSREAPNPERGPTGGL</sequence>
<organism evidence="2">
    <name type="scientific">Culex pipiens</name>
    <name type="common">House mosquito</name>
    <dbReference type="NCBI Taxonomy" id="7175"/>
    <lineage>
        <taxon>Eukaryota</taxon>
        <taxon>Metazoa</taxon>
        <taxon>Ecdysozoa</taxon>
        <taxon>Arthropoda</taxon>
        <taxon>Hexapoda</taxon>
        <taxon>Insecta</taxon>
        <taxon>Pterygota</taxon>
        <taxon>Neoptera</taxon>
        <taxon>Endopterygota</taxon>
        <taxon>Diptera</taxon>
        <taxon>Nematocera</taxon>
        <taxon>Culicoidea</taxon>
        <taxon>Culicidae</taxon>
        <taxon>Culicinae</taxon>
        <taxon>Culicini</taxon>
        <taxon>Culex</taxon>
        <taxon>Culex</taxon>
    </lineage>
</organism>
<dbReference type="AlphaFoldDB" id="A0A8D8ARM9"/>
<proteinExistence type="predicted"/>
<feature type="compositionally biased region" description="Low complexity" evidence="1">
    <location>
        <begin position="78"/>
        <end position="89"/>
    </location>
</feature>
<accession>A0A8D8ARM9</accession>